<sequence>MPSYCNWHRGPVRLDSVEYTCHSDKTDFILVAKYVENCEVRIPSADAVALRDNLNDYLAMSQGNQARRVLDMEAETARLRIQIGDLKHKLQTMRGVLDKAIKGLD</sequence>
<proteinExistence type="predicted"/>
<gene>
    <name evidence="1" type="ORF">GCM10023186_41690</name>
</gene>
<dbReference type="Proteomes" id="UP001500454">
    <property type="component" value="Unassembled WGS sequence"/>
</dbReference>
<accession>A0ABP8JJK7</accession>
<evidence type="ECO:0000313" key="2">
    <source>
        <dbReference type="Proteomes" id="UP001500454"/>
    </source>
</evidence>
<protein>
    <submittedName>
        <fullName evidence="1">Uncharacterized protein</fullName>
    </submittedName>
</protein>
<evidence type="ECO:0000313" key="1">
    <source>
        <dbReference type="EMBL" id="GAA4391875.1"/>
    </source>
</evidence>
<keyword evidence="2" id="KW-1185">Reference proteome</keyword>
<comment type="caution">
    <text evidence="1">The sequence shown here is derived from an EMBL/GenBank/DDBJ whole genome shotgun (WGS) entry which is preliminary data.</text>
</comment>
<dbReference type="EMBL" id="BAABHA010000015">
    <property type="protein sequence ID" value="GAA4391875.1"/>
    <property type="molecule type" value="Genomic_DNA"/>
</dbReference>
<organism evidence="1 2">
    <name type="scientific">Hymenobacter koreensis</name>
    <dbReference type="NCBI Taxonomy" id="1084523"/>
    <lineage>
        <taxon>Bacteria</taxon>
        <taxon>Pseudomonadati</taxon>
        <taxon>Bacteroidota</taxon>
        <taxon>Cytophagia</taxon>
        <taxon>Cytophagales</taxon>
        <taxon>Hymenobacteraceae</taxon>
        <taxon>Hymenobacter</taxon>
    </lineage>
</organism>
<name>A0ABP8JJK7_9BACT</name>
<dbReference type="RefSeq" id="WP_345227387.1">
    <property type="nucleotide sequence ID" value="NZ_BAABHA010000015.1"/>
</dbReference>
<reference evidence="2" key="1">
    <citation type="journal article" date="2019" name="Int. J. Syst. Evol. Microbiol.">
        <title>The Global Catalogue of Microorganisms (GCM) 10K type strain sequencing project: providing services to taxonomists for standard genome sequencing and annotation.</title>
        <authorList>
            <consortium name="The Broad Institute Genomics Platform"/>
            <consortium name="The Broad Institute Genome Sequencing Center for Infectious Disease"/>
            <person name="Wu L."/>
            <person name="Ma J."/>
        </authorList>
    </citation>
    <scope>NUCLEOTIDE SEQUENCE [LARGE SCALE GENOMIC DNA]</scope>
    <source>
        <strain evidence="2">JCM 17924</strain>
    </source>
</reference>